<keyword evidence="1" id="KW-0805">Transcription regulation</keyword>
<dbReference type="AlphaFoldDB" id="E0NLV6"/>
<proteinExistence type="predicted"/>
<accession>E0NLV6</accession>
<protein>
    <submittedName>
        <fullName evidence="5">Transcriptional regulator, GntR family</fullName>
    </submittedName>
</protein>
<comment type="caution">
    <text evidence="5">The sequence shown here is derived from an EMBL/GenBank/DDBJ whole genome shotgun (WGS) entry which is preliminary data.</text>
</comment>
<dbReference type="GO" id="GO:0003700">
    <property type="term" value="F:DNA-binding transcription factor activity"/>
    <property type="evidence" value="ECO:0007669"/>
    <property type="project" value="InterPro"/>
</dbReference>
<dbReference type="EMBL" id="AEEH01000043">
    <property type="protein sequence ID" value="EFM25297.1"/>
    <property type="molecule type" value="Genomic_DNA"/>
</dbReference>
<keyword evidence="3" id="KW-0804">Transcription</keyword>
<dbReference type="PROSITE" id="PS50949">
    <property type="entry name" value="HTH_GNTR"/>
    <property type="match status" value="1"/>
</dbReference>
<dbReference type="SMART" id="SM00895">
    <property type="entry name" value="FCD"/>
    <property type="match status" value="1"/>
</dbReference>
<dbReference type="Pfam" id="PF07729">
    <property type="entry name" value="FCD"/>
    <property type="match status" value="1"/>
</dbReference>
<dbReference type="PANTHER" id="PTHR43537:SF5">
    <property type="entry name" value="UXU OPERON TRANSCRIPTIONAL REGULATOR"/>
    <property type="match status" value="1"/>
</dbReference>
<dbReference type="InterPro" id="IPR008920">
    <property type="entry name" value="TF_FadR/GntR_C"/>
</dbReference>
<keyword evidence="6" id="KW-1185">Reference proteome</keyword>
<dbReference type="SMART" id="SM00345">
    <property type="entry name" value="HTH_GNTR"/>
    <property type="match status" value="1"/>
</dbReference>
<dbReference type="STRING" id="862517.HMPREF9225_1186"/>
<evidence type="ECO:0000256" key="3">
    <source>
        <dbReference type="ARBA" id="ARBA00023163"/>
    </source>
</evidence>
<organism evidence="5 6">
    <name type="scientific">Peptoniphilus duerdenii ATCC BAA-1640</name>
    <dbReference type="NCBI Taxonomy" id="862517"/>
    <lineage>
        <taxon>Bacteria</taxon>
        <taxon>Bacillati</taxon>
        <taxon>Bacillota</taxon>
        <taxon>Tissierellia</taxon>
        <taxon>Tissierellales</taxon>
        <taxon>Peptoniphilaceae</taxon>
        <taxon>Peptoniphilus</taxon>
    </lineage>
</organism>
<gene>
    <name evidence="5" type="ORF">HMPREF9225_1186</name>
</gene>
<dbReference type="GO" id="GO:0003677">
    <property type="term" value="F:DNA binding"/>
    <property type="evidence" value="ECO:0007669"/>
    <property type="project" value="UniProtKB-KW"/>
</dbReference>
<dbReference type="RefSeq" id="WP_008902000.1">
    <property type="nucleotide sequence ID" value="NZ_GL397071.1"/>
</dbReference>
<dbReference type="InterPro" id="IPR036390">
    <property type="entry name" value="WH_DNA-bd_sf"/>
</dbReference>
<sequence length="235" mass="27437">MEDTNRLYDGVRSQIKYNIINGVYPMGKRLKAKTLADELYVSRSPVNKALSSLYEEGLLNYNRNVGYSVRIITIEDIEEIFKIRAALDILSFKEASLKMDKSSFSYLRNLVKEAELAFNNNDIDGLREASKSFNESIYEFSDMPRLKMIISGLDDYIEVLRKFSYDAKNPESKNSRRKISVEEHSKMLDLMEEKSFDELENAIREHLEDSKNYIISQSHFYKDKIFDGIDRSDDR</sequence>
<dbReference type="eggNOG" id="COG1802">
    <property type="taxonomic scope" value="Bacteria"/>
</dbReference>
<evidence type="ECO:0000256" key="1">
    <source>
        <dbReference type="ARBA" id="ARBA00023015"/>
    </source>
</evidence>
<dbReference type="Proteomes" id="UP000003280">
    <property type="component" value="Unassembled WGS sequence"/>
</dbReference>
<evidence type="ECO:0000256" key="2">
    <source>
        <dbReference type="ARBA" id="ARBA00023125"/>
    </source>
</evidence>
<dbReference type="Gene3D" id="1.10.10.10">
    <property type="entry name" value="Winged helix-like DNA-binding domain superfamily/Winged helix DNA-binding domain"/>
    <property type="match status" value="1"/>
</dbReference>
<dbReference type="InterPro" id="IPR036388">
    <property type="entry name" value="WH-like_DNA-bd_sf"/>
</dbReference>
<dbReference type="HOGENOM" id="CLU_017584_5_5_9"/>
<evidence type="ECO:0000313" key="6">
    <source>
        <dbReference type="Proteomes" id="UP000003280"/>
    </source>
</evidence>
<reference evidence="5 6" key="1">
    <citation type="submission" date="2010-07" db="EMBL/GenBank/DDBJ databases">
        <authorList>
            <person name="Muzny D."/>
            <person name="Qin X."/>
            <person name="Deng J."/>
            <person name="Jiang H."/>
            <person name="Liu Y."/>
            <person name="Qu J."/>
            <person name="Song X.-Z."/>
            <person name="Zhang L."/>
            <person name="Thornton R."/>
            <person name="Coyle M."/>
            <person name="Francisco L."/>
            <person name="Jackson L."/>
            <person name="Javaid M."/>
            <person name="Korchina V."/>
            <person name="Kovar C."/>
            <person name="Mata R."/>
            <person name="Mathew T."/>
            <person name="Ngo R."/>
            <person name="Nguyen L."/>
            <person name="Nguyen N."/>
            <person name="Okwuonu G."/>
            <person name="Ongeri F."/>
            <person name="Pham C."/>
            <person name="Simmons D."/>
            <person name="Wilczek-Boney K."/>
            <person name="Hale W."/>
            <person name="Jakkamsetti A."/>
            <person name="Pham P."/>
            <person name="Ruth R."/>
            <person name="San Lucas F."/>
            <person name="Warren J."/>
            <person name="Zhang J."/>
            <person name="Zhao Z."/>
            <person name="Zhou C."/>
            <person name="Zhu D."/>
            <person name="Lee S."/>
            <person name="Bess C."/>
            <person name="Blankenburg K."/>
            <person name="Forbes L."/>
            <person name="Fu Q."/>
            <person name="Gubbala S."/>
            <person name="Hirani K."/>
            <person name="Jayaseelan J.C."/>
            <person name="Lara F."/>
            <person name="Munidasa M."/>
            <person name="Palculict T."/>
            <person name="Patil S."/>
            <person name="Pu L.-L."/>
            <person name="Saada N."/>
            <person name="Tang L."/>
            <person name="Weissenberger G."/>
            <person name="Zhu Y."/>
            <person name="Hemphill L."/>
            <person name="Shang Y."/>
            <person name="Youmans B."/>
            <person name="Ayvaz T."/>
            <person name="Ross M."/>
            <person name="Santibanez J."/>
            <person name="Aqrawi P."/>
            <person name="Gross S."/>
            <person name="Joshi V."/>
            <person name="Fowler G."/>
            <person name="Nazareth L."/>
            <person name="Reid J."/>
            <person name="Worley K."/>
            <person name="Petrosino J."/>
            <person name="Highlander S."/>
            <person name="Gibbs R."/>
        </authorList>
    </citation>
    <scope>NUCLEOTIDE SEQUENCE [LARGE SCALE GENOMIC DNA]</scope>
    <source>
        <strain evidence="5 6">ATCC BAA-1640</strain>
    </source>
</reference>
<dbReference type="Gene3D" id="1.20.120.530">
    <property type="entry name" value="GntR ligand-binding domain-like"/>
    <property type="match status" value="1"/>
</dbReference>
<name>E0NLV6_9FIRM</name>
<dbReference type="SUPFAM" id="SSF46785">
    <property type="entry name" value="Winged helix' DNA-binding domain"/>
    <property type="match status" value="1"/>
</dbReference>
<dbReference type="PANTHER" id="PTHR43537">
    <property type="entry name" value="TRANSCRIPTIONAL REGULATOR, GNTR FAMILY"/>
    <property type="match status" value="1"/>
</dbReference>
<feature type="domain" description="HTH gntR-type" evidence="4">
    <location>
        <begin position="5"/>
        <end position="72"/>
    </location>
</feature>
<evidence type="ECO:0000259" key="4">
    <source>
        <dbReference type="PROSITE" id="PS50949"/>
    </source>
</evidence>
<dbReference type="OrthoDB" id="154206at2"/>
<dbReference type="SUPFAM" id="SSF48008">
    <property type="entry name" value="GntR ligand-binding domain-like"/>
    <property type="match status" value="1"/>
</dbReference>
<dbReference type="InterPro" id="IPR011711">
    <property type="entry name" value="GntR_C"/>
</dbReference>
<evidence type="ECO:0000313" key="5">
    <source>
        <dbReference type="EMBL" id="EFM25297.1"/>
    </source>
</evidence>
<dbReference type="Pfam" id="PF00392">
    <property type="entry name" value="GntR"/>
    <property type="match status" value="1"/>
</dbReference>
<keyword evidence="2" id="KW-0238">DNA-binding</keyword>
<dbReference type="InterPro" id="IPR000524">
    <property type="entry name" value="Tscrpt_reg_HTH_GntR"/>
</dbReference>